<proteinExistence type="predicted"/>
<evidence type="ECO:0008006" key="3">
    <source>
        <dbReference type="Google" id="ProtNLM"/>
    </source>
</evidence>
<sequence length="244" mass="29525">MTTETKTDKKKTFEVQIPNQIIRSPKVDCTTFFVYAKLVQRYWYYRGEKDTLIFDHNTFKYYANIKNNKKLKEVFNNLYQMKLIHTKVDELSRNGKMEIEINPFFDLKKVDKKKEDRYFYAQLPYILLDKGILSKVGYIGIRLLYYYKSYINNHKKTITEPFCFTSMETIQKETGISENTIIKYNEILKKAKLLKIVRHQIEYIGSCEYDEFGNEQAKFQRFNNHYYLRFDKFNEVHEKLSKVI</sequence>
<organism evidence="1 2">
    <name type="scientific">Metabacillus litoralis</name>
    <dbReference type="NCBI Taxonomy" id="152268"/>
    <lineage>
        <taxon>Bacteria</taxon>
        <taxon>Bacillati</taxon>
        <taxon>Bacillota</taxon>
        <taxon>Bacilli</taxon>
        <taxon>Bacillales</taxon>
        <taxon>Bacillaceae</taxon>
        <taxon>Metabacillus</taxon>
    </lineage>
</organism>
<dbReference type="AlphaFoldDB" id="A0A179STZ1"/>
<dbReference type="OrthoDB" id="2943376at2"/>
<dbReference type="EMBL" id="LWSG01000023">
    <property type="protein sequence ID" value="OAS85095.1"/>
    <property type="molecule type" value="Genomic_DNA"/>
</dbReference>
<reference evidence="2" key="1">
    <citation type="submission" date="2016-04" db="EMBL/GenBank/DDBJ databases">
        <authorList>
            <person name="Lyu Z."/>
            <person name="Lyu W."/>
        </authorList>
    </citation>
    <scope>NUCLEOTIDE SEQUENCE [LARGE SCALE GENOMIC DNA]</scope>
    <source>
        <strain evidence="2">C44</strain>
    </source>
</reference>
<evidence type="ECO:0000313" key="1">
    <source>
        <dbReference type="EMBL" id="OAS85095.1"/>
    </source>
</evidence>
<evidence type="ECO:0000313" key="2">
    <source>
        <dbReference type="Proteomes" id="UP000078534"/>
    </source>
</evidence>
<comment type="caution">
    <text evidence="1">The sequence shown here is derived from an EMBL/GenBank/DDBJ whole genome shotgun (WGS) entry which is preliminary data.</text>
</comment>
<accession>A0A179STZ1</accession>
<dbReference type="RefSeq" id="WP_066334930.1">
    <property type="nucleotide sequence ID" value="NZ_LWSG01000023.1"/>
</dbReference>
<protein>
    <recommendedName>
        <fullName evidence="3">Replication protein</fullName>
    </recommendedName>
</protein>
<keyword evidence="2" id="KW-1185">Reference proteome</keyword>
<gene>
    <name evidence="1" type="ORF">A6K24_06180</name>
</gene>
<dbReference type="Proteomes" id="UP000078534">
    <property type="component" value="Unassembled WGS sequence"/>
</dbReference>
<name>A0A179STZ1_9BACI</name>